<dbReference type="KEGG" id="tps:THAPSDRAFT_21136"/>
<feature type="region of interest" description="Disordered" evidence="1">
    <location>
        <begin position="121"/>
        <end position="140"/>
    </location>
</feature>
<dbReference type="GeneID" id="7452195"/>
<dbReference type="PaxDb" id="35128-Thaps21136"/>
<dbReference type="RefSeq" id="XP_002287166.1">
    <property type="nucleotide sequence ID" value="XM_002287130.1"/>
</dbReference>
<sequence length="646" mass="71708">MMRCIGIVVVFMVEWHQFAEGFVPIDGCPSPSRRLTTGSCHQLGIQHGAELQSRQRATQLMDALFEEMFESENDCGSDSASKTTQQYNDDAIPFSSDESEQDRARRMEMVRSLQKTYYTPSETDAEMSLSGASSSDEYGSASLRSLPTLTSYDTINMPSVNNAAILPGYQFIWSIHLPHHSHMFHSILSQPPPWYFVHVALPSVSSSKGKALSSSSDSKEGSKEDVVVNNIDAYTTIEKELNTNSFHLYGTLLRITDRRFQDEDGRIVLAVQAIDRVRVQRLASLPGNSAMVLTDVELWPEEELVRYYFDKALMSSASFLSTIDSDNENGGTERLSSPHAVAGAARSATSAEGRRCRTFEYRPILLEEKPTRRANNPNVLQTSAAKEVHQEGEHESDFLNVVQLINYDAFSFASLEDSLTVTSNTLTSYWNSLALDLSSQNDCESEDDFCDTKSEPMSTQTIMSHSTKSAFLSSSSSSASPSSIEGVEMMEYHLWRTLDEMIRLLAIASSATIPLPSQLLGLLPKRNDWPRDFVLEDYAKSLATSGSSIGTAFKSPFVRVDQITQSKHNATAISYSPLRRALRLSYSIWLLLDGLQMTGAQPPPPPRSVILGMESIWQRLNSAKETLDGINGILKRIVPDNRESGS</sequence>
<dbReference type="HOGENOM" id="CLU_508542_0_0_1"/>
<dbReference type="Proteomes" id="UP000001449">
    <property type="component" value="Chromosome 2"/>
</dbReference>
<feature type="signal peptide" evidence="2">
    <location>
        <begin position="1"/>
        <end position="21"/>
    </location>
</feature>
<dbReference type="OMA" id="QNDCESE"/>
<name>B8BTI7_THAPS</name>
<proteinExistence type="predicted"/>
<evidence type="ECO:0000256" key="1">
    <source>
        <dbReference type="SAM" id="MobiDB-lite"/>
    </source>
</evidence>
<keyword evidence="4" id="KW-1185">Reference proteome</keyword>
<accession>B8BTI7</accession>
<keyword evidence="2" id="KW-0732">Signal</keyword>
<dbReference type="EMBL" id="CM000639">
    <property type="protein sequence ID" value="EED94609.1"/>
    <property type="molecule type" value="Genomic_DNA"/>
</dbReference>
<feature type="compositionally biased region" description="Polar residues" evidence="1">
    <location>
        <begin position="76"/>
        <end position="88"/>
    </location>
</feature>
<feature type="chain" id="PRO_5002868610" description="Lon N-terminal domain-containing protein" evidence="2">
    <location>
        <begin position="22"/>
        <end position="646"/>
    </location>
</feature>
<feature type="compositionally biased region" description="Polar residues" evidence="1">
    <location>
        <begin position="130"/>
        <end position="140"/>
    </location>
</feature>
<reference evidence="3 4" key="1">
    <citation type="journal article" date="2004" name="Science">
        <title>The genome of the diatom Thalassiosira pseudonana: ecology, evolution, and metabolism.</title>
        <authorList>
            <person name="Armbrust E.V."/>
            <person name="Berges J.A."/>
            <person name="Bowler C."/>
            <person name="Green B.R."/>
            <person name="Martinez D."/>
            <person name="Putnam N.H."/>
            <person name="Zhou S."/>
            <person name="Allen A.E."/>
            <person name="Apt K.E."/>
            <person name="Bechner M."/>
            <person name="Brzezinski M.A."/>
            <person name="Chaal B.K."/>
            <person name="Chiovitti A."/>
            <person name="Davis A.K."/>
            <person name="Demarest M.S."/>
            <person name="Detter J.C."/>
            <person name="Glavina T."/>
            <person name="Goodstein D."/>
            <person name="Hadi M.Z."/>
            <person name="Hellsten U."/>
            <person name="Hildebrand M."/>
            <person name="Jenkins B.D."/>
            <person name="Jurka J."/>
            <person name="Kapitonov V.V."/>
            <person name="Kroger N."/>
            <person name="Lau W.W."/>
            <person name="Lane T.W."/>
            <person name="Larimer F.W."/>
            <person name="Lippmeier J.C."/>
            <person name="Lucas S."/>
            <person name="Medina M."/>
            <person name="Montsant A."/>
            <person name="Obornik M."/>
            <person name="Parker M.S."/>
            <person name="Palenik B."/>
            <person name="Pazour G.J."/>
            <person name="Richardson P.M."/>
            <person name="Rynearson T.A."/>
            <person name="Saito M.A."/>
            <person name="Schwartz D.C."/>
            <person name="Thamatrakoln K."/>
            <person name="Valentin K."/>
            <person name="Vardi A."/>
            <person name="Wilkerson F.P."/>
            <person name="Rokhsar D.S."/>
        </authorList>
    </citation>
    <scope>NUCLEOTIDE SEQUENCE [LARGE SCALE GENOMIC DNA]</scope>
    <source>
        <strain evidence="3 4">CCMP1335</strain>
    </source>
</reference>
<gene>
    <name evidence="3" type="ORF">THAPSDRAFT_21136</name>
</gene>
<evidence type="ECO:0000256" key="2">
    <source>
        <dbReference type="SAM" id="SignalP"/>
    </source>
</evidence>
<evidence type="ECO:0008006" key="5">
    <source>
        <dbReference type="Google" id="ProtNLM"/>
    </source>
</evidence>
<reference evidence="3 4" key="2">
    <citation type="journal article" date="2008" name="Nature">
        <title>The Phaeodactylum genome reveals the evolutionary history of diatom genomes.</title>
        <authorList>
            <person name="Bowler C."/>
            <person name="Allen A.E."/>
            <person name="Badger J.H."/>
            <person name="Grimwood J."/>
            <person name="Jabbari K."/>
            <person name="Kuo A."/>
            <person name="Maheswari U."/>
            <person name="Martens C."/>
            <person name="Maumus F."/>
            <person name="Otillar R.P."/>
            <person name="Rayko E."/>
            <person name="Salamov A."/>
            <person name="Vandepoele K."/>
            <person name="Beszteri B."/>
            <person name="Gruber A."/>
            <person name="Heijde M."/>
            <person name="Katinka M."/>
            <person name="Mock T."/>
            <person name="Valentin K."/>
            <person name="Verret F."/>
            <person name="Berges J.A."/>
            <person name="Brownlee C."/>
            <person name="Cadoret J.P."/>
            <person name="Chiovitti A."/>
            <person name="Choi C.J."/>
            <person name="Coesel S."/>
            <person name="De Martino A."/>
            <person name="Detter J.C."/>
            <person name="Durkin C."/>
            <person name="Falciatore A."/>
            <person name="Fournet J."/>
            <person name="Haruta M."/>
            <person name="Huysman M.J."/>
            <person name="Jenkins B.D."/>
            <person name="Jiroutova K."/>
            <person name="Jorgensen R.E."/>
            <person name="Joubert Y."/>
            <person name="Kaplan A."/>
            <person name="Kroger N."/>
            <person name="Kroth P.G."/>
            <person name="La Roche J."/>
            <person name="Lindquist E."/>
            <person name="Lommer M."/>
            <person name="Martin-Jezequel V."/>
            <person name="Lopez P.J."/>
            <person name="Lucas S."/>
            <person name="Mangogna M."/>
            <person name="McGinnis K."/>
            <person name="Medlin L.K."/>
            <person name="Montsant A."/>
            <person name="Oudot-Le Secq M.P."/>
            <person name="Napoli C."/>
            <person name="Obornik M."/>
            <person name="Parker M.S."/>
            <person name="Petit J.L."/>
            <person name="Porcel B.M."/>
            <person name="Poulsen N."/>
            <person name="Robison M."/>
            <person name="Rychlewski L."/>
            <person name="Rynearson T.A."/>
            <person name="Schmutz J."/>
            <person name="Shapiro H."/>
            <person name="Siaut M."/>
            <person name="Stanley M."/>
            <person name="Sussman M.R."/>
            <person name="Taylor A.R."/>
            <person name="Vardi A."/>
            <person name="von Dassow P."/>
            <person name="Vyverman W."/>
            <person name="Willis A."/>
            <person name="Wyrwicz L.S."/>
            <person name="Rokhsar D.S."/>
            <person name="Weissenbach J."/>
            <person name="Armbrust E.V."/>
            <person name="Green B.R."/>
            <person name="Van de Peer Y."/>
            <person name="Grigoriev I.V."/>
        </authorList>
    </citation>
    <scope>NUCLEOTIDE SEQUENCE [LARGE SCALE GENOMIC DNA]</scope>
    <source>
        <strain evidence="3 4">CCMP1335</strain>
    </source>
</reference>
<organism evidence="3 4">
    <name type="scientific">Thalassiosira pseudonana</name>
    <name type="common">Marine diatom</name>
    <name type="synonym">Cyclotella nana</name>
    <dbReference type="NCBI Taxonomy" id="35128"/>
    <lineage>
        <taxon>Eukaryota</taxon>
        <taxon>Sar</taxon>
        <taxon>Stramenopiles</taxon>
        <taxon>Ochrophyta</taxon>
        <taxon>Bacillariophyta</taxon>
        <taxon>Coscinodiscophyceae</taxon>
        <taxon>Thalassiosirophycidae</taxon>
        <taxon>Thalassiosirales</taxon>
        <taxon>Thalassiosiraceae</taxon>
        <taxon>Thalassiosira</taxon>
    </lineage>
</organism>
<dbReference type="InParanoid" id="B8BTI7"/>
<feature type="region of interest" description="Disordered" evidence="1">
    <location>
        <begin position="72"/>
        <end position="101"/>
    </location>
</feature>
<dbReference type="eggNOG" id="ENOG502T7VM">
    <property type="taxonomic scope" value="Eukaryota"/>
</dbReference>
<dbReference type="AlphaFoldDB" id="B8BTI7"/>
<protein>
    <recommendedName>
        <fullName evidence="5">Lon N-terminal domain-containing protein</fullName>
    </recommendedName>
</protein>
<evidence type="ECO:0000313" key="3">
    <source>
        <dbReference type="EMBL" id="EED94609.1"/>
    </source>
</evidence>
<evidence type="ECO:0000313" key="4">
    <source>
        <dbReference type="Proteomes" id="UP000001449"/>
    </source>
</evidence>